<dbReference type="InterPro" id="IPR008978">
    <property type="entry name" value="HSP20-like_chaperone"/>
</dbReference>
<evidence type="ECO:0000259" key="1">
    <source>
        <dbReference type="PROSITE" id="PS51203"/>
    </source>
</evidence>
<proteinExistence type="predicted"/>
<keyword evidence="3" id="KW-1185">Reference proteome</keyword>
<dbReference type="OrthoDB" id="416217at2759"/>
<dbReference type="VEuPathDB" id="CryptoDB:cand_018070"/>
<evidence type="ECO:0000313" key="3">
    <source>
        <dbReference type="Proteomes" id="UP000186804"/>
    </source>
</evidence>
<comment type="caution">
    <text evidence="2">The sequence shown here is derived from an EMBL/GenBank/DDBJ whole genome shotgun (WGS) entry which is preliminary data.</text>
</comment>
<reference evidence="2 3" key="1">
    <citation type="submission" date="2016-10" db="EMBL/GenBank/DDBJ databases">
        <title>Reductive evolution of mitochondrial metabolism and differential evolution of invasion-related proteins in Cryptosporidium.</title>
        <authorList>
            <person name="Liu S."/>
            <person name="Roellig D.M."/>
            <person name="Guo Y."/>
            <person name="Li N."/>
            <person name="Frace M.A."/>
            <person name="Tang K."/>
            <person name="Zhang L."/>
            <person name="Feng Y."/>
            <person name="Xiao L."/>
        </authorList>
    </citation>
    <scope>NUCLEOTIDE SEQUENCE [LARGE SCALE GENOMIC DNA]</scope>
    <source>
        <strain evidence="2">30847</strain>
    </source>
</reference>
<dbReference type="Proteomes" id="UP000186804">
    <property type="component" value="Unassembled WGS sequence"/>
</dbReference>
<protein>
    <recommendedName>
        <fullName evidence="1">CS domain-containing protein</fullName>
    </recommendedName>
</protein>
<accession>A0A1J4MKH1</accession>
<name>A0A1J4MKH1_9CRYT</name>
<dbReference type="PROSITE" id="PS51203">
    <property type="entry name" value="CS"/>
    <property type="match status" value="1"/>
</dbReference>
<gene>
    <name evidence="2" type="ORF">cand_018070</name>
</gene>
<dbReference type="EMBL" id="LRBS01000101">
    <property type="protein sequence ID" value="OII73524.1"/>
    <property type="molecule type" value="Genomic_DNA"/>
</dbReference>
<feature type="domain" description="CS" evidence="1">
    <location>
        <begin position="83"/>
        <end position="186"/>
    </location>
</feature>
<evidence type="ECO:0000313" key="2">
    <source>
        <dbReference type="EMBL" id="OII73524.1"/>
    </source>
</evidence>
<dbReference type="Pfam" id="PF04969">
    <property type="entry name" value="CS"/>
    <property type="match status" value="1"/>
</dbReference>
<dbReference type="Gene3D" id="2.60.40.790">
    <property type="match status" value="1"/>
</dbReference>
<dbReference type="RefSeq" id="XP_067067180.1">
    <property type="nucleotide sequence ID" value="XM_067212041.1"/>
</dbReference>
<sequence length="240" mass="28668">MTYIDYSKWDKIKLDSDDETDKKYTQPSVTRFDSPKLISLKDGTYSIEESIEKNLTSNSKSDSLISYEKTLEIDELQYNGGHDLEGRYYWSQTKVDIRLYVIIDDKIDSKYLEVFIKEDNITIKYNSTIFFEKEFSYSVEDDEDMIFWSVIKVKDNNTCKLIRMICIELKKKKLIDEVNIWWRSMFKDGTFIDINDLEDRKNDETLNKNKEFLKSWNEAHRRFLEGIREKKSKGDLPILL</sequence>
<dbReference type="InterPro" id="IPR007052">
    <property type="entry name" value="CS_dom"/>
</dbReference>
<dbReference type="GeneID" id="92365992"/>
<dbReference type="SUPFAM" id="SSF49764">
    <property type="entry name" value="HSP20-like chaperones"/>
    <property type="match status" value="1"/>
</dbReference>
<organism evidence="2 3">
    <name type="scientific">Cryptosporidium andersoni</name>
    <dbReference type="NCBI Taxonomy" id="117008"/>
    <lineage>
        <taxon>Eukaryota</taxon>
        <taxon>Sar</taxon>
        <taxon>Alveolata</taxon>
        <taxon>Apicomplexa</taxon>
        <taxon>Conoidasida</taxon>
        <taxon>Coccidia</taxon>
        <taxon>Eucoccidiorida</taxon>
        <taxon>Eimeriorina</taxon>
        <taxon>Cryptosporidiidae</taxon>
        <taxon>Cryptosporidium</taxon>
    </lineage>
</organism>
<dbReference type="AlphaFoldDB" id="A0A1J4MKH1"/>